<dbReference type="EMBL" id="BMAO01015800">
    <property type="protein sequence ID" value="GFR04376.1"/>
    <property type="molecule type" value="Genomic_DNA"/>
</dbReference>
<accession>A0A8X6LB67</accession>
<sequence length="96" mass="10923">METNELKPMPKNSEVIKGDNHNVCKRAKKPTAPSAAARAAACIEDVCEHRLNMKYMEEEHKLQMELLRTKIEQAKVKMEVQKSSLATLKDSPKIFL</sequence>
<gene>
    <name evidence="1" type="ORF">TNCT_505271</name>
</gene>
<organism evidence="1 2">
    <name type="scientific">Trichonephila clavata</name>
    <name type="common">Joro spider</name>
    <name type="synonym">Nephila clavata</name>
    <dbReference type="NCBI Taxonomy" id="2740835"/>
    <lineage>
        <taxon>Eukaryota</taxon>
        <taxon>Metazoa</taxon>
        <taxon>Ecdysozoa</taxon>
        <taxon>Arthropoda</taxon>
        <taxon>Chelicerata</taxon>
        <taxon>Arachnida</taxon>
        <taxon>Araneae</taxon>
        <taxon>Araneomorphae</taxon>
        <taxon>Entelegynae</taxon>
        <taxon>Araneoidea</taxon>
        <taxon>Nephilidae</taxon>
        <taxon>Trichonephila</taxon>
    </lineage>
</organism>
<evidence type="ECO:0000313" key="1">
    <source>
        <dbReference type="EMBL" id="GFR04376.1"/>
    </source>
</evidence>
<reference evidence="1" key="1">
    <citation type="submission" date="2020-07" db="EMBL/GenBank/DDBJ databases">
        <title>Multicomponent nature underlies the extraordinary mechanical properties of spider dragline silk.</title>
        <authorList>
            <person name="Kono N."/>
            <person name="Nakamura H."/>
            <person name="Mori M."/>
            <person name="Yoshida Y."/>
            <person name="Ohtoshi R."/>
            <person name="Malay A.D."/>
            <person name="Moran D.A.P."/>
            <person name="Tomita M."/>
            <person name="Numata K."/>
            <person name="Arakawa K."/>
        </authorList>
    </citation>
    <scope>NUCLEOTIDE SEQUENCE</scope>
</reference>
<evidence type="ECO:0000313" key="2">
    <source>
        <dbReference type="Proteomes" id="UP000887116"/>
    </source>
</evidence>
<proteinExistence type="predicted"/>
<comment type="caution">
    <text evidence="1">The sequence shown here is derived from an EMBL/GenBank/DDBJ whole genome shotgun (WGS) entry which is preliminary data.</text>
</comment>
<protein>
    <submittedName>
        <fullName evidence="1">Uncharacterized protein</fullName>
    </submittedName>
</protein>
<name>A0A8X6LB67_TRICU</name>
<keyword evidence="2" id="KW-1185">Reference proteome</keyword>
<dbReference type="Proteomes" id="UP000887116">
    <property type="component" value="Unassembled WGS sequence"/>
</dbReference>
<dbReference type="AlphaFoldDB" id="A0A8X6LB67"/>